<dbReference type="EMBL" id="MF285619">
    <property type="protein sequence ID" value="ASZ78974.1"/>
    <property type="molecule type" value="Genomic_DNA"/>
</dbReference>
<evidence type="ECO:0000313" key="1">
    <source>
        <dbReference type="EMBL" id="ASZ78974.1"/>
    </source>
</evidence>
<protein>
    <submittedName>
        <fullName evidence="1">Uncharacterized protein</fullName>
    </submittedName>
</protein>
<reference evidence="1 2" key="1">
    <citation type="submission" date="2017-06" db="EMBL/GenBank/DDBJ databases">
        <authorList>
            <person name="Kim H.J."/>
            <person name="Triplett B.A."/>
        </authorList>
    </citation>
    <scope>NUCLEOTIDE SEQUENCE [LARGE SCALE GENOMIC DNA]</scope>
</reference>
<organism evidence="1 2">
    <name type="scientific">Serratia phage 2050H1</name>
    <dbReference type="NCBI Taxonomy" id="2024250"/>
    <lineage>
        <taxon>Viruses</taxon>
        <taxon>Duplodnaviria</taxon>
        <taxon>Heunggongvirae</taxon>
        <taxon>Uroviricota</taxon>
        <taxon>Caudoviricetes</taxon>
        <taxon>Pantevenvirales</taxon>
        <taxon>Ackermannviridae</taxon>
        <taxon>Miltonvirus</taxon>
        <taxon>Miltonvirus MAM1</taxon>
    </lineage>
</organism>
<accession>A0A249Y2R0</accession>
<proteinExistence type="predicted"/>
<gene>
    <name evidence="1" type="ORF">2050H1_208</name>
</gene>
<name>A0A249Y2R0_9CAUD</name>
<sequence length="169" mass="19380">MSILRLSVAPREHIGIIITLIDDFYQYTEHLYGKGHTRLSDPANHFYYRMSRQSGHTQAGAVLYKHYRNLETGDYQLHILDRTREVEELNRRLNGLGLQIPKTRLMQSGITTLHQMRDAPDFLRGRKQPSAVVFHDTLWRGGPAAPDVKEVISRLEESSACPPRAIFLG</sequence>
<evidence type="ECO:0000313" key="2">
    <source>
        <dbReference type="Proteomes" id="UP000224362"/>
    </source>
</evidence>
<dbReference type="Proteomes" id="UP000224362">
    <property type="component" value="Segment"/>
</dbReference>